<accession>A0AAD9K9Y3</accession>
<evidence type="ECO:0000256" key="3">
    <source>
        <dbReference type="SAM" id="MobiDB-lite"/>
    </source>
</evidence>
<feature type="region of interest" description="Disordered" evidence="3">
    <location>
        <begin position="1"/>
        <end position="57"/>
    </location>
</feature>
<keyword evidence="2" id="KW-0175">Coiled coil</keyword>
<protein>
    <recommendedName>
        <fullName evidence="6">Leucine-rich repeat flightless-interacting protein 2</fullName>
    </recommendedName>
</protein>
<feature type="compositionally biased region" description="Basic and acidic residues" evidence="3">
    <location>
        <begin position="297"/>
        <end position="307"/>
    </location>
</feature>
<evidence type="ECO:0000313" key="4">
    <source>
        <dbReference type="EMBL" id="KAK2167521.1"/>
    </source>
</evidence>
<dbReference type="PANTHER" id="PTHR19212:SF0">
    <property type="entry name" value="LD07988P"/>
    <property type="match status" value="1"/>
</dbReference>
<evidence type="ECO:0000256" key="2">
    <source>
        <dbReference type="ARBA" id="ARBA00023054"/>
    </source>
</evidence>
<name>A0AAD9K9Y3_RIDPI</name>
<gene>
    <name evidence="4" type="ORF">NP493_1271g00033</name>
</gene>
<proteinExistence type="inferred from homology"/>
<comment type="caution">
    <text evidence="4">The sequence shown here is derived from an EMBL/GenBank/DDBJ whole genome shotgun (WGS) entry which is preliminary data.</text>
</comment>
<dbReference type="GO" id="GO:0006355">
    <property type="term" value="P:regulation of DNA-templated transcription"/>
    <property type="evidence" value="ECO:0007669"/>
    <property type="project" value="InterPro"/>
</dbReference>
<evidence type="ECO:0000313" key="5">
    <source>
        <dbReference type="Proteomes" id="UP001209878"/>
    </source>
</evidence>
<comment type="similarity">
    <text evidence="1">Belongs to the LRRFIP family.</text>
</comment>
<evidence type="ECO:0008006" key="6">
    <source>
        <dbReference type="Google" id="ProtNLM"/>
    </source>
</evidence>
<sequence length="348" mass="40688">MRELERQQQEAEEKQDRRYGMMNEQKLQPRVYTGSSRRSSDSSSSTDDGREIKRELSQLEERYKKAMMSNAQLDNEKQTYRFQVDLLKDQMDDMEEQLLEVQREHRDRCKELEHKKRDYNDLQNECAFLKQQLQQRDELIHENGLVYVSNGTMEDGDASSSETKTTNRVPAKETGLAALITPEAAEILGLANGSLDERLKIFAEEKQSSQAEIKKLRQQLEDEKERNALSEKYSTPPRLNVSNGPEVHLMEVQMEAQKQLNDYKYKLKKAEQDITTLEGNVLRLESQVKRYRTAAEGSEKGEEGLKQEKRKLQRELREAQGQLEEFQTANYHLQKRIDKMKSGRNAYK</sequence>
<organism evidence="4 5">
    <name type="scientific">Ridgeia piscesae</name>
    <name type="common">Tubeworm</name>
    <dbReference type="NCBI Taxonomy" id="27915"/>
    <lineage>
        <taxon>Eukaryota</taxon>
        <taxon>Metazoa</taxon>
        <taxon>Spiralia</taxon>
        <taxon>Lophotrochozoa</taxon>
        <taxon>Annelida</taxon>
        <taxon>Polychaeta</taxon>
        <taxon>Sedentaria</taxon>
        <taxon>Canalipalpata</taxon>
        <taxon>Sabellida</taxon>
        <taxon>Siboglinidae</taxon>
        <taxon>Ridgeia</taxon>
    </lineage>
</organism>
<feature type="compositionally biased region" description="Low complexity" evidence="3">
    <location>
        <begin position="33"/>
        <end position="46"/>
    </location>
</feature>
<dbReference type="InterPro" id="IPR019139">
    <property type="entry name" value="LRRFIP1/2"/>
</dbReference>
<dbReference type="Gene3D" id="1.20.5.4090">
    <property type="match status" value="1"/>
</dbReference>
<reference evidence="4" key="1">
    <citation type="journal article" date="2023" name="Mol. Biol. Evol.">
        <title>Third-Generation Sequencing Reveals the Adaptive Role of the Epigenome in Three Deep-Sea Polychaetes.</title>
        <authorList>
            <person name="Perez M."/>
            <person name="Aroh O."/>
            <person name="Sun Y."/>
            <person name="Lan Y."/>
            <person name="Juniper S.K."/>
            <person name="Young C.R."/>
            <person name="Angers B."/>
            <person name="Qian P.Y."/>
        </authorList>
    </citation>
    <scope>NUCLEOTIDE SEQUENCE</scope>
    <source>
        <strain evidence="4">R07B-5</strain>
    </source>
</reference>
<feature type="compositionally biased region" description="Basic and acidic residues" evidence="3">
    <location>
        <begin position="47"/>
        <end position="57"/>
    </location>
</feature>
<dbReference type="AlphaFoldDB" id="A0AAD9K9Y3"/>
<dbReference type="EMBL" id="JAODUO010001270">
    <property type="protein sequence ID" value="KAK2167521.1"/>
    <property type="molecule type" value="Genomic_DNA"/>
</dbReference>
<feature type="region of interest" description="Disordered" evidence="3">
    <location>
        <begin position="293"/>
        <end position="316"/>
    </location>
</feature>
<dbReference type="PANTHER" id="PTHR19212">
    <property type="entry name" value="LEUCINE RICH REPEAT IN FLII INTERACTING PROTEIN"/>
    <property type="match status" value="1"/>
</dbReference>
<feature type="compositionally biased region" description="Basic and acidic residues" evidence="3">
    <location>
        <begin position="1"/>
        <end position="19"/>
    </location>
</feature>
<dbReference type="Pfam" id="PF09738">
    <property type="entry name" value="LRRFIP"/>
    <property type="match status" value="1"/>
</dbReference>
<keyword evidence="5" id="KW-1185">Reference proteome</keyword>
<dbReference type="Proteomes" id="UP001209878">
    <property type="component" value="Unassembled WGS sequence"/>
</dbReference>
<evidence type="ECO:0000256" key="1">
    <source>
        <dbReference type="ARBA" id="ARBA00008275"/>
    </source>
</evidence>